<protein>
    <submittedName>
        <fullName evidence="1">Uncharacterized protein</fullName>
    </submittedName>
</protein>
<accession>A0A317VZY3</accession>
<dbReference type="AlphaFoldDB" id="A0A317VZY3"/>
<proteinExistence type="predicted"/>
<comment type="caution">
    <text evidence="1">The sequence shown here is derived from an EMBL/GenBank/DDBJ whole genome shotgun (WGS) entry which is preliminary data.</text>
</comment>
<gene>
    <name evidence="1" type="ORF">BO94DRAFT_588279</name>
</gene>
<dbReference type="Proteomes" id="UP000246702">
    <property type="component" value="Unassembled WGS sequence"/>
</dbReference>
<keyword evidence="2" id="KW-1185">Reference proteome</keyword>
<dbReference type="EMBL" id="MSFK01000024">
    <property type="protein sequence ID" value="PWY78562.1"/>
    <property type="molecule type" value="Genomic_DNA"/>
</dbReference>
<name>A0A317VZY3_9EURO</name>
<evidence type="ECO:0000313" key="1">
    <source>
        <dbReference type="EMBL" id="PWY78562.1"/>
    </source>
</evidence>
<reference evidence="1 2" key="1">
    <citation type="submission" date="2016-12" db="EMBL/GenBank/DDBJ databases">
        <title>The genomes of Aspergillus section Nigri reveals drivers in fungal speciation.</title>
        <authorList>
            <consortium name="DOE Joint Genome Institute"/>
            <person name="Vesth T.C."/>
            <person name="Nybo J."/>
            <person name="Theobald S."/>
            <person name="Brandl J."/>
            <person name="Frisvad J.C."/>
            <person name="Nielsen K.F."/>
            <person name="Lyhne E.K."/>
            <person name="Kogle M.E."/>
            <person name="Kuo A."/>
            <person name="Riley R."/>
            <person name="Clum A."/>
            <person name="Nolan M."/>
            <person name="Lipzen A."/>
            <person name="Salamov A."/>
            <person name="Henrissat B."/>
            <person name="Wiebenga A."/>
            <person name="De Vries R.P."/>
            <person name="Grigoriev I.V."/>
            <person name="Mortensen U.H."/>
            <person name="Andersen M.R."/>
            <person name="Baker S.E."/>
        </authorList>
    </citation>
    <scope>NUCLEOTIDE SEQUENCE [LARGE SCALE GENOMIC DNA]</scope>
    <source>
        <strain evidence="1 2">CBS 115572</strain>
    </source>
</reference>
<dbReference type="GeneID" id="37118017"/>
<organism evidence="1 2">
    <name type="scientific">Aspergillus sclerotioniger CBS 115572</name>
    <dbReference type="NCBI Taxonomy" id="1450535"/>
    <lineage>
        <taxon>Eukaryota</taxon>
        <taxon>Fungi</taxon>
        <taxon>Dikarya</taxon>
        <taxon>Ascomycota</taxon>
        <taxon>Pezizomycotina</taxon>
        <taxon>Eurotiomycetes</taxon>
        <taxon>Eurotiomycetidae</taxon>
        <taxon>Eurotiales</taxon>
        <taxon>Aspergillaceae</taxon>
        <taxon>Aspergillus</taxon>
        <taxon>Aspergillus subgen. Circumdati</taxon>
    </lineage>
</organism>
<evidence type="ECO:0000313" key="2">
    <source>
        <dbReference type="Proteomes" id="UP000246702"/>
    </source>
</evidence>
<dbReference type="RefSeq" id="XP_025464871.1">
    <property type="nucleotide sequence ID" value="XM_025615874.1"/>
</dbReference>
<sequence length="80" mass="8776">MTLFPYEAWYGVMVSRTEAGGVSVWSGFGFISFSTIPHFAGALDTSSAGDRGQNFHSLQFVFKVDTSSVALHRVVERLDV</sequence>